<feature type="transmembrane region" description="Helical" evidence="1">
    <location>
        <begin position="66"/>
        <end position="87"/>
    </location>
</feature>
<keyword evidence="1" id="KW-1133">Transmembrane helix</keyword>
<protein>
    <submittedName>
        <fullName evidence="2">Uncharacterized protein</fullName>
    </submittedName>
</protein>
<feature type="transmembrane region" description="Helical" evidence="1">
    <location>
        <begin position="12"/>
        <end position="30"/>
    </location>
</feature>
<gene>
    <name evidence="2" type="ORF">BJ993_002438</name>
</gene>
<evidence type="ECO:0000256" key="1">
    <source>
        <dbReference type="SAM" id="Phobius"/>
    </source>
</evidence>
<keyword evidence="1" id="KW-0812">Transmembrane</keyword>
<keyword evidence="1" id="KW-0472">Membrane</keyword>
<name>A0A7Z0CNN0_9ACTN</name>
<dbReference type="RefSeq" id="WP_179649012.1">
    <property type="nucleotide sequence ID" value="NZ_JACBZM010000001.1"/>
</dbReference>
<feature type="transmembrane region" description="Helical" evidence="1">
    <location>
        <begin position="36"/>
        <end position="54"/>
    </location>
</feature>
<proteinExistence type="predicted"/>
<organism evidence="2 3">
    <name type="scientific">Nocardioides aromaticivorans</name>
    <dbReference type="NCBI Taxonomy" id="200618"/>
    <lineage>
        <taxon>Bacteria</taxon>
        <taxon>Bacillati</taxon>
        <taxon>Actinomycetota</taxon>
        <taxon>Actinomycetes</taxon>
        <taxon>Propionibacteriales</taxon>
        <taxon>Nocardioidaceae</taxon>
        <taxon>Nocardioides</taxon>
    </lineage>
</organism>
<reference evidence="2 3" key="1">
    <citation type="submission" date="2020-07" db="EMBL/GenBank/DDBJ databases">
        <title>Sequencing the genomes of 1000 actinobacteria strains.</title>
        <authorList>
            <person name="Klenk H.-P."/>
        </authorList>
    </citation>
    <scope>NUCLEOTIDE SEQUENCE [LARGE SCALE GENOMIC DNA]</scope>
    <source>
        <strain evidence="2 3">DSM 15131</strain>
    </source>
</reference>
<accession>A0A7Z0CNN0</accession>
<evidence type="ECO:0000313" key="2">
    <source>
        <dbReference type="EMBL" id="NYI45358.1"/>
    </source>
</evidence>
<comment type="caution">
    <text evidence="2">The sequence shown here is derived from an EMBL/GenBank/DDBJ whole genome shotgun (WGS) entry which is preliminary data.</text>
</comment>
<dbReference type="AlphaFoldDB" id="A0A7Z0CNN0"/>
<evidence type="ECO:0000313" key="3">
    <source>
        <dbReference type="Proteomes" id="UP000562045"/>
    </source>
</evidence>
<sequence>MRYSTEVEKVCFVVTLTLSGAALFVVLLQVGGDGPTWWYLVPFAIPAVVAVVVASRNRHLATSILVGALIGAGAVLVGMFALLAMMMTS</sequence>
<dbReference type="Proteomes" id="UP000562045">
    <property type="component" value="Unassembled WGS sequence"/>
</dbReference>
<dbReference type="EMBL" id="JACBZM010000001">
    <property type="protein sequence ID" value="NYI45358.1"/>
    <property type="molecule type" value="Genomic_DNA"/>
</dbReference>